<accession>A0A9X0XEM8</accession>
<dbReference type="RefSeq" id="WP_201827075.1">
    <property type="nucleotide sequence ID" value="NZ_JAERRA010000002.1"/>
</dbReference>
<name>A0A9X0XEM8_9BURK</name>
<keyword evidence="2" id="KW-1133">Transmembrane helix</keyword>
<feature type="transmembrane region" description="Helical" evidence="2">
    <location>
        <begin position="12"/>
        <end position="34"/>
    </location>
</feature>
<gene>
    <name evidence="3" type="ORF">JI742_11700</name>
</gene>
<evidence type="ECO:0000313" key="4">
    <source>
        <dbReference type="Proteomes" id="UP000643207"/>
    </source>
</evidence>
<dbReference type="AlphaFoldDB" id="A0A9X0XEM8"/>
<keyword evidence="2" id="KW-0472">Membrane</keyword>
<evidence type="ECO:0000256" key="1">
    <source>
        <dbReference type="SAM" id="MobiDB-lite"/>
    </source>
</evidence>
<proteinExistence type="predicted"/>
<sequence>MDSRPQAACHAGWGWLLLAVANLGAALFIGLTAWSLGQAAAPMEAVPARPHGAAPSARPAQTDPASTQAPAAVPRAPATGEASPGWAQPAELSPHPSDVPGR</sequence>
<keyword evidence="2" id="KW-0812">Transmembrane</keyword>
<comment type="caution">
    <text evidence="3">The sequence shown here is derived from an EMBL/GenBank/DDBJ whole genome shotgun (WGS) entry which is preliminary data.</text>
</comment>
<feature type="region of interest" description="Disordered" evidence="1">
    <location>
        <begin position="42"/>
        <end position="102"/>
    </location>
</feature>
<reference evidence="3 4" key="1">
    <citation type="submission" date="2021-01" db="EMBL/GenBank/DDBJ databases">
        <title>Piscinibacter sp. Jin2 Genome sequencing and assembly.</title>
        <authorList>
            <person name="Kim I."/>
        </authorList>
    </citation>
    <scope>NUCLEOTIDE SEQUENCE [LARGE SCALE GENOMIC DNA]</scope>
    <source>
        <strain evidence="3 4">Jin2</strain>
    </source>
</reference>
<organism evidence="3 4">
    <name type="scientific">Aquariibacter lacus</name>
    <dbReference type="NCBI Taxonomy" id="2801332"/>
    <lineage>
        <taxon>Bacteria</taxon>
        <taxon>Pseudomonadati</taxon>
        <taxon>Pseudomonadota</taxon>
        <taxon>Betaproteobacteria</taxon>
        <taxon>Burkholderiales</taxon>
        <taxon>Sphaerotilaceae</taxon>
        <taxon>Aquariibacter</taxon>
    </lineage>
</organism>
<evidence type="ECO:0000313" key="3">
    <source>
        <dbReference type="EMBL" id="MBL0720550.1"/>
    </source>
</evidence>
<evidence type="ECO:0000256" key="2">
    <source>
        <dbReference type="SAM" id="Phobius"/>
    </source>
</evidence>
<dbReference type="EMBL" id="JAERRA010000002">
    <property type="protein sequence ID" value="MBL0720550.1"/>
    <property type="molecule type" value="Genomic_DNA"/>
</dbReference>
<dbReference type="Proteomes" id="UP000643207">
    <property type="component" value="Unassembled WGS sequence"/>
</dbReference>
<protein>
    <submittedName>
        <fullName evidence="3">Uncharacterized protein</fullName>
    </submittedName>
</protein>
<keyword evidence="4" id="KW-1185">Reference proteome</keyword>